<dbReference type="AlphaFoldDB" id="A0A4U5WZN3"/>
<protein>
    <submittedName>
        <fullName evidence="2">Uncharacterized protein</fullName>
    </submittedName>
</protein>
<evidence type="ECO:0000313" key="3">
    <source>
        <dbReference type="Proteomes" id="UP000308632"/>
    </source>
</evidence>
<feature type="region of interest" description="Disordered" evidence="1">
    <location>
        <begin position="67"/>
        <end position="91"/>
    </location>
</feature>
<comment type="caution">
    <text evidence="2">The sequence shown here is derived from an EMBL/GenBank/DDBJ whole genome shotgun (WGS) entry which is preliminary data.</text>
</comment>
<name>A0A4U5WZN3_STRGB</name>
<organism evidence="2 3">
    <name type="scientific">Streptomyces galbus</name>
    <dbReference type="NCBI Taxonomy" id="33898"/>
    <lineage>
        <taxon>Bacteria</taxon>
        <taxon>Bacillati</taxon>
        <taxon>Actinomycetota</taxon>
        <taxon>Actinomycetes</taxon>
        <taxon>Kitasatosporales</taxon>
        <taxon>Streptomycetaceae</taxon>
        <taxon>Streptomyces</taxon>
    </lineage>
</organism>
<reference evidence="2 3" key="1">
    <citation type="submission" date="2019-04" db="EMBL/GenBank/DDBJ databases">
        <title>Streptomyces lasaliensis sp.nov., an Actinomycete isolated from soil which produces the polyether antibiotic lasalocid.</title>
        <authorList>
            <person name="Erwin G."/>
            <person name="Haber C."/>
        </authorList>
    </citation>
    <scope>NUCLEOTIDE SEQUENCE [LARGE SCALE GENOMIC DNA]</scope>
    <source>
        <strain evidence="2 3">DSM 40089</strain>
    </source>
</reference>
<dbReference type="EMBL" id="SZPR01000018">
    <property type="protein sequence ID" value="TKT07482.1"/>
    <property type="molecule type" value="Genomic_DNA"/>
</dbReference>
<sequence length="91" mass="10000">MKGDRVEIVVDAGDTTRTYEVVASRAGRRVETAVRRGVVEVSEVTRTGAVVRTARFMANRVLALVEQPVPREDGSEKPGRTGHPLREDPET</sequence>
<feature type="compositionally biased region" description="Basic and acidic residues" evidence="1">
    <location>
        <begin position="69"/>
        <end position="91"/>
    </location>
</feature>
<evidence type="ECO:0000313" key="2">
    <source>
        <dbReference type="EMBL" id="TKT07482.1"/>
    </source>
</evidence>
<gene>
    <name evidence="2" type="ORF">E4U92_22455</name>
</gene>
<dbReference type="STRING" id="33898.GCA_000772895_08695"/>
<accession>A0A4U5WZN3</accession>
<dbReference type="RefSeq" id="WP_137302232.1">
    <property type="nucleotide sequence ID" value="NZ_BMVD01000005.1"/>
</dbReference>
<proteinExistence type="predicted"/>
<dbReference type="Proteomes" id="UP000308632">
    <property type="component" value="Unassembled WGS sequence"/>
</dbReference>
<evidence type="ECO:0000256" key="1">
    <source>
        <dbReference type="SAM" id="MobiDB-lite"/>
    </source>
</evidence>